<evidence type="ECO:0000313" key="6">
    <source>
        <dbReference type="EMBL" id="SBS84663.1"/>
    </source>
</evidence>
<dbReference type="AlphaFoldDB" id="A0A1A8VZ59"/>
<feature type="transmembrane region" description="Helical" evidence="5">
    <location>
        <begin position="447"/>
        <end position="468"/>
    </location>
</feature>
<organism evidence="6 7">
    <name type="scientific">Plasmodium ovale curtisi</name>
    <dbReference type="NCBI Taxonomy" id="864141"/>
    <lineage>
        <taxon>Eukaryota</taxon>
        <taxon>Sar</taxon>
        <taxon>Alveolata</taxon>
        <taxon>Apicomplexa</taxon>
        <taxon>Aconoidasida</taxon>
        <taxon>Haemosporida</taxon>
        <taxon>Plasmodiidae</taxon>
        <taxon>Plasmodium</taxon>
        <taxon>Plasmodium (Plasmodium)</taxon>
    </lineage>
</organism>
<evidence type="ECO:0000256" key="2">
    <source>
        <dbReference type="ARBA" id="ARBA00022692"/>
    </source>
</evidence>
<dbReference type="EMBL" id="FLQU01000374">
    <property type="protein sequence ID" value="SBS84663.1"/>
    <property type="molecule type" value="Genomic_DNA"/>
</dbReference>
<dbReference type="Pfam" id="PF04142">
    <property type="entry name" value="Nuc_sug_transp"/>
    <property type="match status" value="2"/>
</dbReference>
<evidence type="ECO:0000256" key="5">
    <source>
        <dbReference type="SAM" id="Phobius"/>
    </source>
</evidence>
<keyword evidence="3 5" id="KW-1133">Transmembrane helix</keyword>
<dbReference type="InterPro" id="IPR007271">
    <property type="entry name" value="Nuc_sug_transpt"/>
</dbReference>
<keyword evidence="2 5" id="KW-0812">Transmembrane</keyword>
<sequence>MDEEKISMGTNAAKCRKYEKNKIYENSHGGKDYERGGECQNYERRIRGGSQLDEFVLKTVLFVILLLHTLLIYTLIRIKKVKNINYKLKDESIIFMSEIMKFIISVFFYFSENKFSIKLVKENVKDIILRKKLYLISLLVPSILYYFQNIFFYISMSNIPTPLFQLLYQFRILVVVIFTFILLKRKIKVTQMIFMTFLFLSLVCLKDYNLGYNFYTEEKGKKEIISRDISHEFSIFKDSTLATFRDKFWDKKKILFYSFQNKSLSSNSFVLSLLLSAVKRRNVYSNGVTTSCSADMIEGCTSGDHLASAHIGNAKLDDRIGKNVPVKINKKEKTYKINNVIVGILTTFLATFTSGFSSVFLESLYINYRNSFWLQNIFLALFTIILSLFTANLNISSFLYKLSKNDLTLEEHSNHNNSLYRSTQNEHFFYDKVKNFFFQYFNSINEFAYICTLIILNSIGGIITSIFIKYVGSFPRFFITPLSLKIYDSPRCYMLMGSNTYMCKMGMCFSSHLARNVQRATWKVRSKPAGGQIPDP</sequence>
<name>A0A1A8VZ59_PLAOA</name>
<reference evidence="7" key="1">
    <citation type="submission" date="2016-05" db="EMBL/GenBank/DDBJ databases">
        <authorList>
            <person name="Naeem Raeece"/>
        </authorList>
    </citation>
    <scope>NUCLEOTIDE SEQUENCE [LARGE SCALE GENOMIC DNA]</scope>
</reference>
<proteinExistence type="predicted"/>
<gene>
    <name evidence="6" type="ORF">POVCU2_0027280</name>
</gene>
<dbReference type="Proteomes" id="UP000078560">
    <property type="component" value="Unassembled WGS sequence"/>
</dbReference>
<evidence type="ECO:0000256" key="3">
    <source>
        <dbReference type="ARBA" id="ARBA00022989"/>
    </source>
</evidence>
<feature type="transmembrane region" description="Helical" evidence="5">
    <location>
        <begin position="133"/>
        <end position="154"/>
    </location>
</feature>
<accession>A0A1A8VZ59</accession>
<feature type="transmembrane region" description="Helical" evidence="5">
    <location>
        <begin position="55"/>
        <end position="73"/>
    </location>
</feature>
<feature type="transmembrane region" description="Helical" evidence="5">
    <location>
        <begin position="373"/>
        <end position="395"/>
    </location>
</feature>
<evidence type="ECO:0000256" key="1">
    <source>
        <dbReference type="ARBA" id="ARBA00004141"/>
    </source>
</evidence>
<evidence type="ECO:0000313" key="7">
    <source>
        <dbReference type="Proteomes" id="UP000078560"/>
    </source>
</evidence>
<protein>
    <submittedName>
        <fullName evidence="6">UDP-N-acetyl glucosamine:UMP antiporter, putative</fullName>
    </submittedName>
</protein>
<feature type="transmembrane region" description="Helical" evidence="5">
    <location>
        <begin position="93"/>
        <end position="112"/>
    </location>
</feature>
<dbReference type="InterPro" id="IPR037185">
    <property type="entry name" value="EmrE-like"/>
</dbReference>
<feature type="transmembrane region" description="Helical" evidence="5">
    <location>
        <begin position="340"/>
        <end position="361"/>
    </location>
</feature>
<dbReference type="GO" id="GO:0015165">
    <property type="term" value="F:pyrimidine nucleotide-sugar transmembrane transporter activity"/>
    <property type="evidence" value="ECO:0007669"/>
    <property type="project" value="InterPro"/>
</dbReference>
<keyword evidence="4 5" id="KW-0472">Membrane</keyword>
<evidence type="ECO:0000256" key="4">
    <source>
        <dbReference type="ARBA" id="ARBA00023136"/>
    </source>
</evidence>
<feature type="transmembrane region" description="Helical" evidence="5">
    <location>
        <begin position="166"/>
        <end position="183"/>
    </location>
</feature>
<dbReference type="SUPFAM" id="SSF103481">
    <property type="entry name" value="Multidrug resistance efflux transporter EmrE"/>
    <property type="match status" value="1"/>
</dbReference>
<comment type="subcellular location">
    <subcellularLocation>
        <location evidence="1">Membrane</location>
        <topology evidence="1">Multi-pass membrane protein</topology>
    </subcellularLocation>
</comment>
<dbReference type="GO" id="GO:0000139">
    <property type="term" value="C:Golgi membrane"/>
    <property type="evidence" value="ECO:0007669"/>
    <property type="project" value="InterPro"/>
</dbReference>
<dbReference type="PANTHER" id="PTHR10231">
    <property type="entry name" value="NUCLEOTIDE-SUGAR TRANSMEMBRANE TRANSPORTER"/>
    <property type="match status" value="1"/>
</dbReference>